<keyword evidence="2" id="KW-1133">Transmembrane helix</keyword>
<dbReference type="PANTHER" id="PTHR47534:SF3">
    <property type="entry name" value="ALCOHOL DEHYDROGENASE-LIKE C-TERMINAL DOMAIN-CONTAINING PROTEIN"/>
    <property type="match status" value="1"/>
</dbReference>
<gene>
    <name evidence="3" type="ORF">N7476_009932</name>
</gene>
<dbReference type="Proteomes" id="UP001147746">
    <property type="component" value="Unassembled WGS sequence"/>
</dbReference>
<evidence type="ECO:0000256" key="2">
    <source>
        <dbReference type="SAM" id="Phobius"/>
    </source>
</evidence>
<dbReference type="Pfam" id="PF00106">
    <property type="entry name" value="adh_short"/>
    <property type="match status" value="1"/>
</dbReference>
<dbReference type="GO" id="GO:0016491">
    <property type="term" value="F:oxidoreductase activity"/>
    <property type="evidence" value="ECO:0007669"/>
    <property type="project" value="UniProtKB-KW"/>
</dbReference>
<dbReference type="InterPro" id="IPR036291">
    <property type="entry name" value="NAD(P)-bd_dom_sf"/>
</dbReference>
<dbReference type="PANTHER" id="PTHR47534">
    <property type="entry name" value="YALI0E05731P"/>
    <property type="match status" value="1"/>
</dbReference>
<keyword evidence="2" id="KW-0472">Membrane</keyword>
<dbReference type="AlphaFoldDB" id="A0A9W9U0U7"/>
<accession>A0A9W9U0U7</accession>
<proteinExistence type="predicted"/>
<dbReference type="Gene3D" id="3.40.50.720">
    <property type="entry name" value="NAD(P)-binding Rossmann-like Domain"/>
    <property type="match status" value="1"/>
</dbReference>
<dbReference type="OrthoDB" id="2898509at2759"/>
<dbReference type="EMBL" id="JAPZBO010000009">
    <property type="protein sequence ID" value="KAJ5303133.1"/>
    <property type="molecule type" value="Genomic_DNA"/>
</dbReference>
<reference evidence="3" key="2">
    <citation type="journal article" date="2023" name="IMA Fungus">
        <title>Comparative genomic study of the Penicillium genus elucidates a diverse pangenome and 15 lateral gene transfer events.</title>
        <authorList>
            <person name="Petersen C."/>
            <person name="Sorensen T."/>
            <person name="Nielsen M.R."/>
            <person name="Sondergaard T.E."/>
            <person name="Sorensen J.L."/>
            <person name="Fitzpatrick D.A."/>
            <person name="Frisvad J.C."/>
            <person name="Nielsen K.L."/>
        </authorList>
    </citation>
    <scope>NUCLEOTIDE SEQUENCE</scope>
    <source>
        <strain evidence="3">IBT 21472</strain>
    </source>
</reference>
<protein>
    <recommendedName>
        <fullName evidence="5">Short-chain dehydrogenases/reductase</fullName>
    </recommendedName>
</protein>
<evidence type="ECO:0000313" key="4">
    <source>
        <dbReference type="Proteomes" id="UP001147746"/>
    </source>
</evidence>
<dbReference type="InterPro" id="IPR002347">
    <property type="entry name" value="SDR_fam"/>
</dbReference>
<keyword evidence="1" id="KW-0560">Oxidoreductase</keyword>
<evidence type="ECO:0000256" key="1">
    <source>
        <dbReference type="ARBA" id="ARBA00023002"/>
    </source>
</evidence>
<dbReference type="InterPro" id="IPR052228">
    <property type="entry name" value="Sec_Metab_Biosynth_Oxidored"/>
</dbReference>
<dbReference type="SUPFAM" id="SSF51735">
    <property type="entry name" value="NAD(P)-binding Rossmann-fold domains"/>
    <property type="match status" value="1"/>
</dbReference>
<evidence type="ECO:0008006" key="5">
    <source>
        <dbReference type="Google" id="ProtNLM"/>
    </source>
</evidence>
<reference evidence="3" key="1">
    <citation type="submission" date="2022-12" db="EMBL/GenBank/DDBJ databases">
        <authorList>
            <person name="Petersen C."/>
        </authorList>
    </citation>
    <scope>NUCLEOTIDE SEQUENCE</scope>
    <source>
        <strain evidence="3">IBT 21472</strain>
    </source>
</reference>
<feature type="transmembrane region" description="Helical" evidence="2">
    <location>
        <begin position="224"/>
        <end position="244"/>
    </location>
</feature>
<keyword evidence="2" id="KW-0812">Transmembrane</keyword>
<organism evidence="3 4">
    <name type="scientific">Penicillium atrosanguineum</name>
    <dbReference type="NCBI Taxonomy" id="1132637"/>
    <lineage>
        <taxon>Eukaryota</taxon>
        <taxon>Fungi</taxon>
        <taxon>Dikarya</taxon>
        <taxon>Ascomycota</taxon>
        <taxon>Pezizomycotina</taxon>
        <taxon>Eurotiomycetes</taxon>
        <taxon>Eurotiomycetidae</taxon>
        <taxon>Eurotiales</taxon>
        <taxon>Aspergillaceae</taxon>
        <taxon>Penicillium</taxon>
    </lineage>
</organism>
<comment type="caution">
    <text evidence="3">The sequence shown here is derived from an EMBL/GenBank/DDBJ whole genome shotgun (WGS) entry which is preliminary data.</text>
</comment>
<keyword evidence="4" id="KW-1185">Reference proteome</keyword>
<name>A0A9W9U0U7_9EURO</name>
<sequence length="332" mass="35884">MVTLSEVQASNAQIATALLPGLVAVFVGGTNGIGEAALLEFARHARQPRVYFVGRSQEAGDRIAAECRDLNPDGEFTFIKADLSLMRNVDDVCQAIKSKENAINLLFLSCGVAMTGVDTSEGLHIMLAVGYYARARFTINLLPLLRQATGLRRVVTVLAGGHDGPVYPDDFQAQRMSIFSLRGQVASMTDLILEGIAEQAPEVSFVHDYPGTVKTGIGRDANTLLVRIVSWIVPVIGMFLYIPIKESGERHLFFATSDKYPPRTGDLAGVPSGGVSVADGIDGKSGSGVYSIHWDGESVAKVVELLRGMREKGMAQQVWDHTQGEFKRIFGL</sequence>
<evidence type="ECO:0000313" key="3">
    <source>
        <dbReference type="EMBL" id="KAJ5303133.1"/>
    </source>
</evidence>